<evidence type="ECO:0000313" key="2">
    <source>
        <dbReference type="Proteomes" id="UP000187203"/>
    </source>
</evidence>
<organism evidence="1 2">
    <name type="scientific">Corchorus olitorius</name>
    <dbReference type="NCBI Taxonomy" id="93759"/>
    <lineage>
        <taxon>Eukaryota</taxon>
        <taxon>Viridiplantae</taxon>
        <taxon>Streptophyta</taxon>
        <taxon>Embryophyta</taxon>
        <taxon>Tracheophyta</taxon>
        <taxon>Spermatophyta</taxon>
        <taxon>Magnoliopsida</taxon>
        <taxon>eudicotyledons</taxon>
        <taxon>Gunneridae</taxon>
        <taxon>Pentapetalae</taxon>
        <taxon>rosids</taxon>
        <taxon>malvids</taxon>
        <taxon>Malvales</taxon>
        <taxon>Malvaceae</taxon>
        <taxon>Grewioideae</taxon>
        <taxon>Apeibeae</taxon>
        <taxon>Corchorus</taxon>
    </lineage>
</organism>
<comment type="caution">
    <text evidence="1">The sequence shown here is derived from an EMBL/GenBank/DDBJ whole genome shotgun (WGS) entry which is preliminary data.</text>
</comment>
<keyword evidence="2" id="KW-1185">Reference proteome</keyword>
<evidence type="ECO:0000313" key="1">
    <source>
        <dbReference type="EMBL" id="OMP12363.1"/>
    </source>
</evidence>
<dbReference type="Proteomes" id="UP000187203">
    <property type="component" value="Unassembled WGS sequence"/>
</dbReference>
<reference evidence="2" key="1">
    <citation type="submission" date="2013-09" db="EMBL/GenBank/DDBJ databases">
        <title>Corchorus olitorius genome sequencing.</title>
        <authorList>
            <person name="Alam M."/>
            <person name="Haque M.S."/>
            <person name="Islam M.S."/>
            <person name="Emdad E.M."/>
            <person name="Islam M.M."/>
            <person name="Ahmed B."/>
            <person name="Halim A."/>
            <person name="Hossen Q.M.M."/>
            <person name="Hossain M.Z."/>
            <person name="Ahmed R."/>
            <person name="Khan M.M."/>
            <person name="Islam R."/>
            <person name="Rashid M.M."/>
            <person name="Khan S.A."/>
            <person name="Rahman M.S."/>
            <person name="Alam M."/>
            <person name="Yahiya A.S."/>
            <person name="Khan M.S."/>
            <person name="Azam M.S."/>
            <person name="Haque T."/>
            <person name="Lashkar M.Z.H."/>
            <person name="Akhand A.I."/>
            <person name="Morshed G."/>
            <person name="Roy S."/>
            <person name="Uddin K.S."/>
            <person name="Rabeya T."/>
            <person name="Hossain A.S."/>
            <person name="Chowdhury A."/>
            <person name="Snigdha A.R."/>
            <person name="Mortoza M.S."/>
            <person name="Matin S.A."/>
            <person name="Hoque S.M.E."/>
            <person name="Islam M.K."/>
            <person name="Roy D.K."/>
            <person name="Haider R."/>
            <person name="Moosa M.M."/>
            <person name="Elias S.M."/>
            <person name="Hasan A.M."/>
            <person name="Jahan S."/>
            <person name="Shafiuddin M."/>
            <person name="Mahmood N."/>
            <person name="Shommy N.S."/>
        </authorList>
    </citation>
    <scope>NUCLEOTIDE SEQUENCE [LARGE SCALE GENOMIC DNA]</scope>
    <source>
        <strain evidence="2">cv. O-4</strain>
    </source>
</reference>
<sequence length="100" mass="10708">MNSPLPVVVVDADGKGLSKAKGLKVAISSVFWEIAHGRIKVGSLVKESATEEHPWASDGVGVVGILSIGYQKRKQEKRQTCTIHSKGDNPHSEIAEMLAC</sequence>
<proteinExistence type="predicted"/>
<name>A0A1R3KZ25_9ROSI</name>
<protein>
    <submittedName>
        <fullName evidence="1">Uncharacterized protein</fullName>
    </submittedName>
</protein>
<dbReference type="EMBL" id="AWUE01009491">
    <property type="protein sequence ID" value="OMP12363.1"/>
    <property type="molecule type" value="Genomic_DNA"/>
</dbReference>
<dbReference type="AlphaFoldDB" id="A0A1R3KZ25"/>
<gene>
    <name evidence="1" type="ORF">COLO4_03283</name>
</gene>
<accession>A0A1R3KZ25</accession>